<dbReference type="Proteomes" id="UP000315724">
    <property type="component" value="Chromosome"/>
</dbReference>
<keyword evidence="2" id="KW-1185">Reference proteome</keyword>
<dbReference type="AlphaFoldDB" id="A0A517QP03"/>
<dbReference type="EMBL" id="CP036267">
    <property type="protein sequence ID" value="QDT33380.1"/>
    <property type="molecule type" value="Genomic_DNA"/>
</dbReference>
<evidence type="ECO:0000313" key="2">
    <source>
        <dbReference type="Proteomes" id="UP000315724"/>
    </source>
</evidence>
<proteinExistence type="predicted"/>
<evidence type="ECO:0000313" key="1">
    <source>
        <dbReference type="EMBL" id="QDT33380.1"/>
    </source>
</evidence>
<reference evidence="1 2" key="1">
    <citation type="submission" date="2019-02" db="EMBL/GenBank/DDBJ databases">
        <title>Deep-cultivation of Planctomycetes and their phenomic and genomic characterization uncovers novel biology.</title>
        <authorList>
            <person name="Wiegand S."/>
            <person name="Jogler M."/>
            <person name="Boedeker C."/>
            <person name="Pinto D."/>
            <person name="Vollmers J."/>
            <person name="Rivas-Marin E."/>
            <person name="Kohn T."/>
            <person name="Peeters S.H."/>
            <person name="Heuer A."/>
            <person name="Rast P."/>
            <person name="Oberbeckmann S."/>
            <person name="Bunk B."/>
            <person name="Jeske O."/>
            <person name="Meyerdierks A."/>
            <person name="Storesund J.E."/>
            <person name="Kallscheuer N."/>
            <person name="Luecker S."/>
            <person name="Lage O.M."/>
            <person name="Pohl T."/>
            <person name="Merkel B.J."/>
            <person name="Hornburger P."/>
            <person name="Mueller R.-W."/>
            <person name="Bruemmer F."/>
            <person name="Labrenz M."/>
            <person name="Spormann A.M."/>
            <person name="Op den Camp H."/>
            <person name="Overmann J."/>
            <person name="Amann R."/>
            <person name="Jetten M.S.M."/>
            <person name="Mascher T."/>
            <person name="Medema M.H."/>
            <person name="Devos D.P."/>
            <person name="Kaster A.-K."/>
            <person name="Ovreas L."/>
            <person name="Rohde M."/>
            <person name="Galperin M.Y."/>
            <person name="Jogler C."/>
        </authorList>
    </citation>
    <scope>NUCLEOTIDE SEQUENCE [LARGE SCALE GENOMIC DNA]</scope>
    <source>
        <strain evidence="1 2">Mal48</strain>
    </source>
</reference>
<sequence>MSLKTESVLARIEEFDQSQVFGLVRPYRQVSLRFNLISSNPVTSFIVTELLRNRTTLKRKKLKHANV</sequence>
<protein>
    <submittedName>
        <fullName evidence="1">Uncharacterized protein</fullName>
    </submittedName>
</protein>
<accession>A0A517QP03</accession>
<organism evidence="1 2">
    <name type="scientific">Thalassoglobus polymorphus</name>
    <dbReference type="NCBI Taxonomy" id="2527994"/>
    <lineage>
        <taxon>Bacteria</taxon>
        <taxon>Pseudomonadati</taxon>
        <taxon>Planctomycetota</taxon>
        <taxon>Planctomycetia</taxon>
        <taxon>Planctomycetales</taxon>
        <taxon>Planctomycetaceae</taxon>
        <taxon>Thalassoglobus</taxon>
    </lineage>
</organism>
<gene>
    <name evidence="1" type="ORF">Mal48_26330</name>
</gene>
<name>A0A517QP03_9PLAN</name>
<dbReference type="KEGG" id="tpol:Mal48_26330"/>